<dbReference type="OrthoDB" id="39734at2759"/>
<dbReference type="Proteomes" id="UP000053342">
    <property type="component" value="Unassembled WGS sequence"/>
</dbReference>
<dbReference type="STRING" id="215243.A0A0D2AW72"/>
<dbReference type="SUPFAM" id="SSF52540">
    <property type="entry name" value="P-loop containing nucleoside triphosphate hydrolases"/>
    <property type="match status" value="1"/>
</dbReference>
<dbReference type="Gene3D" id="1.10.8.60">
    <property type="match status" value="1"/>
</dbReference>
<feature type="region of interest" description="Disordered" evidence="3">
    <location>
        <begin position="83"/>
        <end position="115"/>
    </location>
</feature>
<dbReference type="InterPro" id="IPR027417">
    <property type="entry name" value="P-loop_NTPase"/>
</dbReference>
<dbReference type="GO" id="GO:0016887">
    <property type="term" value="F:ATP hydrolysis activity"/>
    <property type="evidence" value="ECO:0007669"/>
    <property type="project" value="InterPro"/>
</dbReference>
<evidence type="ECO:0000313" key="5">
    <source>
        <dbReference type="EMBL" id="KIW44006.1"/>
    </source>
</evidence>
<organism evidence="5 6">
    <name type="scientific">Exophiala oligosperma</name>
    <dbReference type="NCBI Taxonomy" id="215243"/>
    <lineage>
        <taxon>Eukaryota</taxon>
        <taxon>Fungi</taxon>
        <taxon>Dikarya</taxon>
        <taxon>Ascomycota</taxon>
        <taxon>Pezizomycotina</taxon>
        <taxon>Eurotiomycetes</taxon>
        <taxon>Chaetothyriomycetidae</taxon>
        <taxon>Chaetothyriales</taxon>
        <taxon>Herpotrichiellaceae</taxon>
        <taxon>Exophiala</taxon>
    </lineage>
</organism>
<evidence type="ECO:0000256" key="1">
    <source>
        <dbReference type="ARBA" id="ARBA00022741"/>
    </source>
</evidence>
<dbReference type="Gene3D" id="3.40.50.300">
    <property type="entry name" value="P-loop containing nucleotide triphosphate hydrolases"/>
    <property type="match status" value="1"/>
</dbReference>
<dbReference type="GeneID" id="27357124"/>
<dbReference type="RefSeq" id="XP_016264222.1">
    <property type="nucleotide sequence ID" value="XM_016406016.1"/>
</dbReference>
<dbReference type="Pfam" id="PF09336">
    <property type="entry name" value="Vps4_C"/>
    <property type="match status" value="1"/>
</dbReference>
<name>A0A0D2AW72_9EURO</name>
<keyword evidence="6" id="KW-1185">Reference proteome</keyword>
<protein>
    <recommendedName>
        <fullName evidence="4">AAA+ ATPase domain-containing protein</fullName>
    </recommendedName>
</protein>
<keyword evidence="2" id="KW-0067">ATP-binding</keyword>
<gene>
    <name evidence="5" type="ORF">PV06_05050</name>
</gene>
<dbReference type="Pfam" id="PF00004">
    <property type="entry name" value="AAA"/>
    <property type="match status" value="1"/>
</dbReference>
<accession>A0A0D2AW72</accession>
<dbReference type="SMART" id="SM00382">
    <property type="entry name" value="AAA"/>
    <property type="match status" value="1"/>
</dbReference>
<evidence type="ECO:0000256" key="3">
    <source>
        <dbReference type="SAM" id="MobiDB-lite"/>
    </source>
</evidence>
<evidence type="ECO:0000256" key="2">
    <source>
        <dbReference type="ARBA" id="ARBA00022840"/>
    </source>
</evidence>
<dbReference type="EMBL" id="KN847335">
    <property type="protein sequence ID" value="KIW44006.1"/>
    <property type="molecule type" value="Genomic_DNA"/>
</dbReference>
<dbReference type="GO" id="GO:0005524">
    <property type="term" value="F:ATP binding"/>
    <property type="evidence" value="ECO:0007669"/>
    <property type="project" value="UniProtKB-KW"/>
</dbReference>
<evidence type="ECO:0000259" key="4">
    <source>
        <dbReference type="SMART" id="SM00382"/>
    </source>
</evidence>
<dbReference type="InterPro" id="IPR003593">
    <property type="entry name" value="AAA+_ATPase"/>
</dbReference>
<dbReference type="PANTHER" id="PTHR23074:SF83">
    <property type="entry name" value="VACUOLAR PROTEIN SORTING-ASSOCIATED PROTEIN 4A"/>
    <property type="match status" value="1"/>
</dbReference>
<dbReference type="PANTHER" id="PTHR23074">
    <property type="entry name" value="AAA DOMAIN-CONTAINING"/>
    <property type="match status" value="1"/>
</dbReference>
<dbReference type="HOGENOM" id="CLU_583985_0_0_1"/>
<dbReference type="InterPro" id="IPR003959">
    <property type="entry name" value="ATPase_AAA_core"/>
</dbReference>
<feature type="compositionally biased region" description="Polar residues" evidence="3">
    <location>
        <begin position="83"/>
        <end position="99"/>
    </location>
</feature>
<dbReference type="InterPro" id="IPR015415">
    <property type="entry name" value="Spast_Vps4_C"/>
</dbReference>
<dbReference type="AlphaFoldDB" id="A0A0D2AW72"/>
<reference evidence="5 6" key="1">
    <citation type="submission" date="2015-01" db="EMBL/GenBank/DDBJ databases">
        <title>The Genome Sequence of Exophiala oligosperma CBS72588.</title>
        <authorList>
            <consortium name="The Broad Institute Genomics Platform"/>
            <person name="Cuomo C."/>
            <person name="de Hoog S."/>
            <person name="Gorbushina A."/>
            <person name="Stielow B."/>
            <person name="Teixiera M."/>
            <person name="Abouelleil A."/>
            <person name="Chapman S.B."/>
            <person name="Priest M."/>
            <person name="Young S.K."/>
            <person name="Wortman J."/>
            <person name="Nusbaum C."/>
            <person name="Birren B."/>
        </authorList>
    </citation>
    <scope>NUCLEOTIDE SEQUENCE [LARGE SCALE GENOMIC DNA]</scope>
    <source>
        <strain evidence="5 6">CBS 72588</strain>
    </source>
</reference>
<dbReference type="VEuPathDB" id="FungiDB:PV06_05050"/>
<keyword evidence="1" id="KW-0547">Nucleotide-binding</keyword>
<sequence>MHSSLEGAEDLVYVLGSCLTNYGSVIMTEIVKSAVAKPNPGRTWHDSTLDHSNRTTVDEIEETHSSEVDAHISAATSSAKLNSKGSITETQISSATEKNQACPENRCSSHSRRRDKPLDFGITQQQPGCLGEEEVRLREQIKSMKINLEEDAGVLGWDEVFGLASVKIALEEFATFFLNFPHLTRKLRHYSTTGILLFGPQGTGKTLLIKSFAVRFNLALYDIRASAIMSKYVGESEKFIKALFAEVRANSPAILMFDECDGLLCNPNADSTQSHHYRLLQNELKNQWSDLVYSREEVIVVGATNKPHDIDMDGFGRRLSLKLHVELPNEHASRSIIKAAMARVVHTIDEAGFEALGNLCYDRGLSGYDVDCFVEAQLRKAIRKITLAKAFRKLEHEDNTLVVPCEMTDSGAHEGPWTQLAADPEQISYLPFSFEEIKEALQQARPTVDAAMIQKHIEFASQFGTNLD</sequence>
<evidence type="ECO:0000313" key="6">
    <source>
        <dbReference type="Proteomes" id="UP000053342"/>
    </source>
</evidence>
<feature type="domain" description="AAA+ ATPase" evidence="4">
    <location>
        <begin position="191"/>
        <end position="329"/>
    </location>
</feature>
<dbReference type="InterPro" id="IPR050304">
    <property type="entry name" value="MT-severing_AAA_ATPase"/>
</dbReference>
<proteinExistence type="predicted"/>